<evidence type="ECO:0000313" key="1">
    <source>
        <dbReference type="EMBL" id="EGG30196.1"/>
    </source>
</evidence>
<evidence type="ECO:0000313" key="2">
    <source>
        <dbReference type="Proteomes" id="UP000005615"/>
    </source>
</evidence>
<sequence>MSYSYLNYLNFGYVIENPTEPQGIRSTFLRIQGIKKRPQPTLQASS</sequence>
<dbReference type="Proteomes" id="UP000005615">
    <property type="component" value="Unassembled WGS sequence"/>
</dbReference>
<reference evidence="1 2" key="1">
    <citation type="journal article" date="2011" name="J. Bacteriol.">
        <title>Genome sequence of strain IMCC3088, a proteorhodopsin-containing marine bacterium belonging to the OM60/NOR5 clade.</title>
        <authorList>
            <person name="Jang Y."/>
            <person name="Oh H.M."/>
            <person name="Kang I."/>
            <person name="Lee K."/>
            <person name="Yang S.J."/>
            <person name="Cho J.C."/>
        </authorList>
    </citation>
    <scope>NUCLEOTIDE SEQUENCE [LARGE SCALE GENOMIC DNA]</scope>
    <source>
        <strain evidence="1 2">IMCC3088</strain>
    </source>
</reference>
<keyword evidence="2" id="KW-1185">Reference proteome</keyword>
<dbReference type="EMBL" id="AEIG01000021">
    <property type="protein sequence ID" value="EGG30196.1"/>
    <property type="molecule type" value="Genomic_DNA"/>
</dbReference>
<protein>
    <submittedName>
        <fullName evidence="1">Uncharacterized protein</fullName>
    </submittedName>
</protein>
<accession>F3L0H8</accession>
<proteinExistence type="predicted"/>
<gene>
    <name evidence="1" type="ORF">IMCC3088_899</name>
</gene>
<name>F3L0H8_9GAMM</name>
<comment type="caution">
    <text evidence="1">The sequence shown here is derived from an EMBL/GenBank/DDBJ whole genome shotgun (WGS) entry which is preliminary data.</text>
</comment>
<organism evidence="1 2">
    <name type="scientific">Aequoribacter fuscus</name>
    <dbReference type="NCBI Taxonomy" id="2518989"/>
    <lineage>
        <taxon>Bacteria</taxon>
        <taxon>Pseudomonadati</taxon>
        <taxon>Pseudomonadota</taxon>
        <taxon>Gammaproteobacteria</taxon>
        <taxon>Cellvibrionales</taxon>
        <taxon>Halieaceae</taxon>
        <taxon>Aequoribacter</taxon>
    </lineage>
</organism>
<dbReference type="AlphaFoldDB" id="F3L0H8"/>